<dbReference type="Proteomes" id="UP000318538">
    <property type="component" value="Chromosome"/>
</dbReference>
<dbReference type="SMART" id="SM00448">
    <property type="entry name" value="REC"/>
    <property type="match status" value="1"/>
</dbReference>
<feature type="domain" description="Response regulatory" evidence="3">
    <location>
        <begin position="1"/>
        <end position="105"/>
    </location>
</feature>
<evidence type="ECO:0000256" key="1">
    <source>
        <dbReference type="ARBA" id="ARBA00022553"/>
    </source>
</evidence>
<dbReference type="AlphaFoldDB" id="A0A517NII0"/>
<protein>
    <recommendedName>
        <fullName evidence="3">Response regulatory domain-containing protein</fullName>
    </recommendedName>
</protein>
<evidence type="ECO:0000256" key="2">
    <source>
        <dbReference type="PROSITE-ProRule" id="PRU00169"/>
    </source>
</evidence>
<dbReference type="InterPro" id="IPR001789">
    <property type="entry name" value="Sig_transdc_resp-reg_receiver"/>
</dbReference>
<accession>A0A517NII0</accession>
<evidence type="ECO:0000313" key="4">
    <source>
        <dbReference type="EMBL" id="QDT06941.1"/>
    </source>
</evidence>
<reference evidence="4 5" key="1">
    <citation type="submission" date="2019-02" db="EMBL/GenBank/DDBJ databases">
        <title>Deep-cultivation of Planctomycetes and their phenomic and genomic characterization uncovers novel biology.</title>
        <authorList>
            <person name="Wiegand S."/>
            <person name="Jogler M."/>
            <person name="Boedeker C."/>
            <person name="Pinto D."/>
            <person name="Vollmers J."/>
            <person name="Rivas-Marin E."/>
            <person name="Kohn T."/>
            <person name="Peeters S.H."/>
            <person name="Heuer A."/>
            <person name="Rast P."/>
            <person name="Oberbeckmann S."/>
            <person name="Bunk B."/>
            <person name="Jeske O."/>
            <person name="Meyerdierks A."/>
            <person name="Storesund J.E."/>
            <person name="Kallscheuer N."/>
            <person name="Luecker S."/>
            <person name="Lage O.M."/>
            <person name="Pohl T."/>
            <person name="Merkel B.J."/>
            <person name="Hornburger P."/>
            <person name="Mueller R.-W."/>
            <person name="Bruemmer F."/>
            <person name="Labrenz M."/>
            <person name="Spormann A.M."/>
            <person name="Op den Camp H."/>
            <person name="Overmann J."/>
            <person name="Amann R."/>
            <person name="Jetten M.S.M."/>
            <person name="Mascher T."/>
            <person name="Medema M.H."/>
            <person name="Devos D.P."/>
            <person name="Kaster A.-K."/>
            <person name="Ovreas L."/>
            <person name="Rohde M."/>
            <person name="Galperin M.Y."/>
            <person name="Jogler C."/>
        </authorList>
    </citation>
    <scope>NUCLEOTIDE SEQUENCE [LARGE SCALE GENOMIC DNA]</scope>
    <source>
        <strain evidence="4 5">K22_7</strain>
    </source>
</reference>
<dbReference type="SUPFAM" id="SSF52172">
    <property type="entry name" value="CheY-like"/>
    <property type="match status" value="1"/>
</dbReference>
<keyword evidence="5" id="KW-1185">Reference proteome</keyword>
<dbReference type="PANTHER" id="PTHR44591:SF3">
    <property type="entry name" value="RESPONSE REGULATORY DOMAIN-CONTAINING PROTEIN"/>
    <property type="match status" value="1"/>
</dbReference>
<dbReference type="PROSITE" id="PS50110">
    <property type="entry name" value="RESPONSE_REGULATORY"/>
    <property type="match status" value="1"/>
</dbReference>
<name>A0A517NII0_9BACT</name>
<keyword evidence="1 2" id="KW-0597">Phosphoprotein</keyword>
<sequence>MICNMMSTLGFETTEASDGIEALQRLAEMETPDIVLVDWNMPEMDGLEFIKSVRRQAEHRDLPMMMVTTECEMDRMALAFVAGVNEYVMKPFTIEVIQSKLELLGIGVFQ</sequence>
<dbReference type="GO" id="GO:0000160">
    <property type="term" value="P:phosphorelay signal transduction system"/>
    <property type="evidence" value="ECO:0007669"/>
    <property type="project" value="InterPro"/>
</dbReference>
<evidence type="ECO:0000313" key="5">
    <source>
        <dbReference type="Proteomes" id="UP000318538"/>
    </source>
</evidence>
<dbReference type="Pfam" id="PF00072">
    <property type="entry name" value="Response_reg"/>
    <property type="match status" value="1"/>
</dbReference>
<organism evidence="4 5">
    <name type="scientific">Rubripirellula lacrimiformis</name>
    <dbReference type="NCBI Taxonomy" id="1930273"/>
    <lineage>
        <taxon>Bacteria</taxon>
        <taxon>Pseudomonadati</taxon>
        <taxon>Planctomycetota</taxon>
        <taxon>Planctomycetia</taxon>
        <taxon>Pirellulales</taxon>
        <taxon>Pirellulaceae</taxon>
        <taxon>Rubripirellula</taxon>
    </lineage>
</organism>
<dbReference type="InterPro" id="IPR050595">
    <property type="entry name" value="Bact_response_regulator"/>
</dbReference>
<evidence type="ECO:0000259" key="3">
    <source>
        <dbReference type="PROSITE" id="PS50110"/>
    </source>
</evidence>
<dbReference type="KEGG" id="rlc:K227x_53650"/>
<dbReference type="InterPro" id="IPR011006">
    <property type="entry name" value="CheY-like_superfamily"/>
</dbReference>
<dbReference type="EMBL" id="CP036525">
    <property type="protein sequence ID" value="QDT06941.1"/>
    <property type="molecule type" value="Genomic_DNA"/>
</dbReference>
<proteinExistence type="predicted"/>
<feature type="modified residue" description="4-aspartylphosphate" evidence="2">
    <location>
        <position position="38"/>
    </location>
</feature>
<gene>
    <name evidence="4" type="ORF">K227x_53650</name>
</gene>
<dbReference type="PANTHER" id="PTHR44591">
    <property type="entry name" value="STRESS RESPONSE REGULATOR PROTEIN 1"/>
    <property type="match status" value="1"/>
</dbReference>
<dbReference type="Gene3D" id="3.40.50.2300">
    <property type="match status" value="1"/>
</dbReference>